<protein>
    <submittedName>
        <fullName evidence="6">LuxR family transcriptional regulator</fullName>
    </submittedName>
</protein>
<keyword evidence="2" id="KW-0238">DNA-binding</keyword>
<dbReference type="CDD" id="cd06170">
    <property type="entry name" value="LuxR_C_like"/>
    <property type="match status" value="1"/>
</dbReference>
<name>A0A0P7J4A3_9RHOB</name>
<dbReference type="PANTHER" id="PTHR44688">
    <property type="entry name" value="DNA-BINDING TRANSCRIPTIONAL ACTIVATOR DEVR_DOSR"/>
    <property type="match status" value="1"/>
</dbReference>
<dbReference type="InterPro" id="IPR005143">
    <property type="entry name" value="TF_LuxR_autoind-bd_dom"/>
</dbReference>
<dbReference type="GO" id="GO:0003677">
    <property type="term" value="F:DNA binding"/>
    <property type="evidence" value="ECO:0007669"/>
    <property type="project" value="UniProtKB-KW"/>
</dbReference>
<keyword evidence="3" id="KW-0804">Transcription</keyword>
<dbReference type="PROSITE" id="PS50043">
    <property type="entry name" value="HTH_LUXR_2"/>
    <property type="match status" value="1"/>
</dbReference>
<evidence type="ECO:0000259" key="4">
    <source>
        <dbReference type="PROSITE" id="PS50043"/>
    </source>
</evidence>
<dbReference type="Gene3D" id="1.10.10.10">
    <property type="entry name" value="Winged helix-like DNA-binding domain superfamily/Winged helix DNA-binding domain"/>
    <property type="match status" value="1"/>
</dbReference>
<dbReference type="PANTHER" id="PTHR44688:SF16">
    <property type="entry name" value="DNA-BINDING TRANSCRIPTIONAL ACTIVATOR DEVR_DOSR"/>
    <property type="match status" value="1"/>
</dbReference>
<gene>
    <name evidence="5" type="ORF">AKJ29_09615</name>
    <name evidence="6" type="ORF">K3X48_06540</name>
</gene>
<dbReference type="Gene3D" id="3.30.450.80">
    <property type="entry name" value="Transcription factor LuxR-like, autoinducer-binding domain"/>
    <property type="match status" value="1"/>
</dbReference>
<dbReference type="InterPro" id="IPR036388">
    <property type="entry name" value="WH-like_DNA-bd_sf"/>
</dbReference>
<dbReference type="EMBL" id="CP080776">
    <property type="protein sequence ID" value="UWP96628.1"/>
    <property type="molecule type" value="Genomic_DNA"/>
</dbReference>
<dbReference type="OrthoDB" id="3679796at2"/>
<dbReference type="Pfam" id="PF03472">
    <property type="entry name" value="Autoind_bind"/>
    <property type="match status" value="1"/>
</dbReference>
<proteinExistence type="predicted"/>
<dbReference type="PRINTS" id="PR00038">
    <property type="entry name" value="HTHLUXR"/>
</dbReference>
<dbReference type="SMART" id="SM00421">
    <property type="entry name" value="HTH_LUXR"/>
    <property type="match status" value="1"/>
</dbReference>
<evidence type="ECO:0000256" key="3">
    <source>
        <dbReference type="ARBA" id="ARBA00023163"/>
    </source>
</evidence>
<organism evidence="5 7">
    <name type="scientific">Aliiroseovarius crassostreae</name>
    <dbReference type="NCBI Taxonomy" id="154981"/>
    <lineage>
        <taxon>Bacteria</taxon>
        <taxon>Pseudomonadati</taxon>
        <taxon>Pseudomonadota</taxon>
        <taxon>Alphaproteobacteria</taxon>
        <taxon>Rhodobacterales</taxon>
        <taxon>Paracoccaceae</taxon>
        <taxon>Aliiroseovarius</taxon>
    </lineage>
</organism>
<dbReference type="EMBL" id="LKBA01000019">
    <property type="protein sequence ID" value="KPN62470.1"/>
    <property type="molecule type" value="Genomic_DNA"/>
</dbReference>
<dbReference type="AlphaFoldDB" id="A0A0P7J4A3"/>
<reference evidence="6" key="2">
    <citation type="submission" date="2021-08" db="EMBL/GenBank/DDBJ databases">
        <authorList>
            <person name="Nwanade C."/>
            <person name="Wang M."/>
            <person name="Masoudi A."/>
            <person name="Yu Z."/>
            <person name="Liu J."/>
        </authorList>
    </citation>
    <scope>NUCLEOTIDE SEQUENCE</scope>
    <source>
        <strain evidence="6">S056</strain>
    </source>
</reference>
<keyword evidence="7" id="KW-1185">Reference proteome</keyword>
<dbReference type="GO" id="GO:0006355">
    <property type="term" value="P:regulation of DNA-templated transcription"/>
    <property type="evidence" value="ECO:0007669"/>
    <property type="project" value="InterPro"/>
</dbReference>
<keyword evidence="1" id="KW-0805">Transcription regulation</keyword>
<feature type="domain" description="HTH luxR-type" evidence="4">
    <location>
        <begin position="177"/>
        <end position="242"/>
    </location>
</feature>
<dbReference type="Proteomes" id="UP000050471">
    <property type="component" value="Unassembled WGS sequence"/>
</dbReference>
<dbReference type="STRING" id="154981.AKJ29_09615"/>
<dbReference type="SUPFAM" id="SSF75516">
    <property type="entry name" value="Pheromone-binding domain of LuxR-like quorum-sensing transcription factors"/>
    <property type="match status" value="1"/>
</dbReference>
<dbReference type="RefSeq" id="WP_055192203.1">
    <property type="nucleotide sequence ID" value="NZ_CP080776.1"/>
</dbReference>
<evidence type="ECO:0000256" key="2">
    <source>
        <dbReference type="ARBA" id="ARBA00023125"/>
    </source>
</evidence>
<reference evidence="5 7" key="1">
    <citation type="submission" date="2015-09" db="EMBL/GenBank/DDBJ databases">
        <title>Draft genome sequence of Aliiroseovarius crassostreae CV919-312TSm, the causative agent of Roseovarius Oyster Disease (formerly Juvenile Oyster Disease).</title>
        <authorList>
            <person name="Kessner L."/>
            <person name="Spinard E."/>
            <person name="Nelson D."/>
        </authorList>
    </citation>
    <scope>NUCLEOTIDE SEQUENCE [LARGE SCALE GENOMIC DNA]</scope>
    <source>
        <strain evidence="5 7">CV919-312</strain>
    </source>
</reference>
<sequence>MRFSDLLHDVCNSVSLQDVWQIQRETFASYGFDRIIYGYSRFFSPKNFGPREDILLLSNHDPEYLKAYTDDEMYLHSPMALWASNNTGACSWRWIAEHSDLMGERQQKVLDVNRRMDITAGYTLSFPTAFSRTRGVIAATAKAGLTQDDADKIWAEHGRDIEVFANVTHLKIISLPIETQRQPLTARQREALEWVSDGKTNVEIAIIMNVSPATIEKHLRIAREKLGVDTTAQAVAKASFFNQIYVVAGGEENSK</sequence>
<evidence type="ECO:0000313" key="6">
    <source>
        <dbReference type="EMBL" id="UWP96628.1"/>
    </source>
</evidence>
<dbReference type="InterPro" id="IPR036693">
    <property type="entry name" value="TF_LuxR_autoind-bd_dom_sf"/>
</dbReference>
<accession>A0A0P7J4A3</accession>
<dbReference type="SUPFAM" id="SSF46894">
    <property type="entry name" value="C-terminal effector domain of the bipartite response regulators"/>
    <property type="match status" value="1"/>
</dbReference>
<dbReference type="Pfam" id="PF00196">
    <property type="entry name" value="GerE"/>
    <property type="match status" value="1"/>
</dbReference>
<evidence type="ECO:0000313" key="7">
    <source>
        <dbReference type="Proteomes" id="UP000050471"/>
    </source>
</evidence>
<dbReference type="Proteomes" id="UP001057991">
    <property type="component" value="Chromosome"/>
</dbReference>
<dbReference type="InterPro" id="IPR000792">
    <property type="entry name" value="Tscrpt_reg_LuxR_C"/>
</dbReference>
<evidence type="ECO:0000256" key="1">
    <source>
        <dbReference type="ARBA" id="ARBA00023015"/>
    </source>
</evidence>
<evidence type="ECO:0000313" key="5">
    <source>
        <dbReference type="EMBL" id="KPN62470.1"/>
    </source>
</evidence>
<dbReference type="InterPro" id="IPR016032">
    <property type="entry name" value="Sig_transdc_resp-reg_C-effctor"/>
</dbReference>